<keyword evidence="1" id="KW-0472">Membrane</keyword>
<feature type="transmembrane region" description="Helical" evidence="1">
    <location>
        <begin position="92"/>
        <end position="111"/>
    </location>
</feature>
<dbReference type="AlphaFoldDB" id="A0A1Y1Y1Z7"/>
<sequence>MSVLFFKFVFFCASFVFCSILIYGLAQHVLPANTRVLVSHPLLVCISGLFASYVVLRFWWQLLAAFGALIGTLAGMATTLASKRLVRKGRRLRLVIILLSGCAGVGFVYFLDNIRGMLALATYSAERQFTSILEFSIMLAFGTMKVVGNAILVTFGHVVQGMAALITHLIRALFHSALGACAMVLRYIVGSGRFIYYLASQILTLSNCLIERLAVVTLHLVVIYQTVLTD</sequence>
<keyword evidence="1" id="KW-1133">Transmembrane helix</keyword>
<gene>
    <name evidence="2" type="ORF">K493DRAFT_316832</name>
</gene>
<dbReference type="EMBL" id="MCFE01000295">
    <property type="protein sequence ID" value="ORX92041.1"/>
    <property type="molecule type" value="Genomic_DNA"/>
</dbReference>
<accession>A0A1Y1Y1Z7</accession>
<feature type="transmembrane region" description="Helical" evidence="1">
    <location>
        <begin position="195"/>
        <end position="224"/>
    </location>
</feature>
<evidence type="ECO:0000313" key="3">
    <source>
        <dbReference type="Proteomes" id="UP000193498"/>
    </source>
</evidence>
<feature type="transmembrane region" description="Helical" evidence="1">
    <location>
        <begin position="62"/>
        <end position="80"/>
    </location>
</feature>
<feature type="transmembrane region" description="Helical" evidence="1">
    <location>
        <begin position="168"/>
        <end position="189"/>
    </location>
</feature>
<evidence type="ECO:0000313" key="2">
    <source>
        <dbReference type="EMBL" id="ORX92041.1"/>
    </source>
</evidence>
<dbReference type="InParanoid" id="A0A1Y1Y1Z7"/>
<dbReference type="Proteomes" id="UP000193498">
    <property type="component" value="Unassembled WGS sequence"/>
</dbReference>
<keyword evidence="1" id="KW-0812">Transmembrane</keyword>
<feature type="transmembrane region" description="Helical" evidence="1">
    <location>
        <begin position="131"/>
        <end position="156"/>
    </location>
</feature>
<protein>
    <submittedName>
        <fullName evidence="2">Uncharacterized protein</fullName>
    </submittedName>
</protein>
<organism evidence="2 3">
    <name type="scientific">Basidiobolus meristosporus CBS 931.73</name>
    <dbReference type="NCBI Taxonomy" id="1314790"/>
    <lineage>
        <taxon>Eukaryota</taxon>
        <taxon>Fungi</taxon>
        <taxon>Fungi incertae sedis</taxon>
        <taxon>Zoopagomycota</taxon>
        <taxon>Entomophthoromycotina</taxon>
        <taxon>Basidiobolomycetes</taxon>
        <taxon>Basidiobolales</taxon>
        <taxon>Basidiobolaceae</taxon>
        <taxon>Basidiobolus</taxon>
    </lineage>
</organism>
<reference evidence="2 3" key="1">
    <citation type="submission" date="2016-07" db="EMBL/GenBank/DDBJ databases">
        <title>Pervasive Adenine N6-methylation of Active Genes in Fungi.</title>
        <authorList>
            <consortium name="DOE Joint Genome Institute"/>
            <person name="Mondo S.J."/>
            <person name="Dannebaum R.O."/>
            <person name="Kuo R.C."/>
            <person name="Labutti K."/>
            <person name="Haridas S."/>
            <person name="Kuo A."/>
            <person name="Salamov A."/>
            <person name="Ahrendt S.R."/>
            <person name="Lipzen A."/>
            <person name="Sullivan W."/>
            <person name="Andreopoulos W.B."/>
            <person name="Clum A."/>
            <person name="Lindquist E."/>
            <person name="Daum C."/>
            <person name="Ramamoorthy G.K."/>
            <person name="Gryganskyi A."/>
            <person name="Culley D."/>
            <person name="Magnuson J.K."/>
            <person name="James T.Y."/>
            <person name="O'Malley M.A."/>
            <person name="Stajich J.E."/>
            <person name="Spatafora J.W."/>
            <person name="Visel A."/>
            <person name="Grigoriev I.V."/>
        </authorList>
    </citation>
    <scope>NUCLEOTIDE SEQUENCE [LARGE SCALE GENOMIC DNA]</scope>
    <source>
        <strain evidence="2 3">CBS 931.73</strain>
    </source>
</reference>
<evidence type="ECO:0000256" key="1">
    <source>
        <dbReference type="SAM" id="Phobius"/>
    </source>
</evidence>
<feature type="transmembrane region" description="Helical" evidence="1">
    <location>
        <begin position="6"/>
        <end position="25"/>
    </location>
</feature>
<name>A0A1Y1Y1Z7_9FUNG</name>
<keyword evidence="3" id="KW-1185">Reference proteome</keyword>
<proteinExistence type="predicted"/>
<comment type="caution">
    <text evidence="2">The sequence shown here is derived from an EMBL/GenBank/DDBJ whole genome shotgun (WGS) entry which is preliminary data.</text>
</comment>
<feature type="transmembrane region" description="Helical" evidence="1">
    <location>
        <begin position="37"/>
        <end position="56"/>
    </location>
</feature>